<evidence type="ECO:0000256" key="1">
    <source>
        <dbReference type="SAM" id="MobiDB-lite"/>
    </source>
</evidence>
<dbReference type="InterPro" id="IPR029021">
    <property type="entry name" value="Prot-tyrosine_phosphatase-like"/>
</dbReference>
<feature type="region of interest" description="Disordered" evidence="1">
    <location>
        <begin position="376"/>
        <end position="398"/>
    </location>
</feature>
<feature type="compositionally biased region" description="Low complexity" evidence="1">
    <location>
        <begin position="723"/>
        <end position="739"/>
    </location>
</feature>
<feature type="region of interest" description="Disordered" evidence="1">
    <location>
        <begin position="697"/>
        <end position="745"/>
    </location>
</feature>
<feature type="region of interest" description="Disordered" evidence="1">
    <location>
        <begin position="470"/>
        <end position="641"/>
    </location>
</feature>
<dbReference type="AlphaFoldDB" id="A0A066VR74"/>
<protein>
    <submittedName>
        <fullName evidence="2">Uncharacterized protein</fullName>
    </submittedName>
</protein>
<feature type="compositionally biased region" description="Polar residues" evidence="1">
    <location>
        <begin position="377"/>
        <end position="391"/>
    </location>
</feature>
<feature type="compositionally biased region" description="Acidic residues" evidence="1">
    <location>
        <begin position="1101"/>
        <end position="1148"/>
    </location>
</feature>
<dbReference type="HOGENOM" id="CLU_274769_0_0_1"/>
<feature type="region of interest" description="Disordered" evidence="1">
    <location>
        <begin position="859"/>
        <end position="930"/>
    </location>
</feature>
<name>A0A066VR74_TILAU</name>
<dbReference type="Proteomes" id="UP000027361">
    <property type="component" value="Unassembled WGS sequence"/>
</dbReference>
<feature type="compositionally biased region" description="Basic residues" evidence="1">
    <location>
        <begin position="470"/>
        <end position="496"/>
    </location>
</feature>
<dbReference type="SUPFAM" id="SSF52799">
    <property type="entry name" value="(Phosphotyrosine protein) phosphatases II"/>
    <property type="match status" value="1"/>
</dbReference>
<feature type="region of interest" description="Disordered" evidence="1">
    <location>
        <begin position="19"/>
        <end position="64"/>
    </location>
</feature>
<evidence type="ECO:0000313" key="3">
    <source>
        <dbReference type="Proteomes" id="UP000027361"/>
    </source>
</evidence>
<gene>
    <name evidence="2" type="ORF">K437DRAFT_257263</name>
</gene>
<dbReference type="PANTHER" id="PTHR31126">
    <property type="entry name" value="TYROSINE-PROTEIN PHOSPHATASE"/>
    <property type="match status" value="1"/>
</dbReference>
<dbReference type="InParanoid" id="A0A066VR74"/>
<feature type="compositionally biased region" description="Low complexity" evidence="1">
    <location>
        <begin position="41"/>
        <end position="51"/>
    </location>
</feature>
<feature type="region of interest" description="Disordered" evidence="1">
    <location>
        <begin position="333"/>
        <end position="363"/>
    </location>
</feature>
<evidence type="ECO:0000313" key="2">
    <source>
        <dbReference type="EMBL" id="KDN43956.1"/>
    </source>
</evidence>
<dbReference type="GeneID" id="25264649"/>
<proteinExistence type="predicted"/>
<organism evidence="2 3">
    <name type="scientific">Tilletiaria anomala (strain ATCC 24038 / CBS 436.72 / UBC 951)</name>
    <dbReference type="NCBI Taxonomy" id="1037660"/>
    <lineage>
        <taxon>Eukaryota</taxon>
        <taxon>Fungi</taxon>
        <taxon>Dikarya</taxon>
        <taxon>Basidiomycota</taxon>
        <taxon>Ustilaginomycotina</taxon>
        <taxon>Exobasidiomycetes</taxon>
        <taxon>Georgefischeriales</taxon>
        <taxon>Tilletiariaceae</taxon>
        <taxon>Tilletiaria</taxon>
    </lineage>
</organism>
<dbReference type="GO" id="GO:0016791">
    <property type="term" value="F:phosphatase activity"/>
    <property type="evidence" value="ECO:0007669"/>
    <property type="project" value="TreeGrafter"/>
</dbReference>
<dbReference type="EMBL" id="JMSN01000056">
    <property type="protein sequence ID" value="KDN43956.1"/>
    <property type="molecule type" value="Genomic_DNA"/>
</dbReference>
<reference evidence="2 3" key="1">
    <citation type="submission" date="2014-05" db="EMBL/GenBank/DDBJ databases">
        <title>Draft genome sequence of a rare smut relative, Tilletiaria anomala UBC 951.</title>
        <authorList>
            <consortium name="DOE Joint Genome Institute"/>
            <person name="Toome M."/>
            <person name="Kuo A."/>
            <person name="Henrissat B."/>
            <person name="Lipzen A."/>
            <person name="Tritt A."/>
            <person name="Yoshinaga Y."/>
            <person name="Zane M."/>
            <person name="Barry K."/>
            <person name="Grigoriev I.V."/>
            <person name="Spatafora J.W."/>
            <person name="Aimea M.C."/>
        </authorList>
    </citation>
    <scope>NUCLEOTIDE SEQUENCE [LARGE SCALE GENOMIC DNA]</scope>
    <source>
        <strain evidence="2 3">UBC 951</strain>
    </source>
</reference>
<dbReference type="InterPro" id="IPR004861">
    <property type="entry name" value="Siw14-like"/>
</dbReference>
<feature type="region of interest" description="Disordered" evidence="1">
    <location>
        <begin position="240"/>
        <end position="264"/>
    </location>
</feature>
<feature type="compositionally biased region" description="Polar residues" evidence="1">
    <location>
        <begin position="883"/>
        <end position="895"/>
    </location>
</feature>
<dbReference type="Gene3D" id="3.90.190.10">
    <property type="entry name" value="Protein tyrosine phosphatase superfamily"/>
    <property type="match status" value="1"/>
</dbReference>
<dbReference type="OrthoDB" id="6375174at2759"/>
<dbReference type="RefSeq" id="XP_013242577.1">
    <property type="nucleotide sequence ID" value="XM_013387123.1"/>
</dbReference>
<feature type="region of interest" description="Disordered" evidence="1">
    <location>
        <begin position="1101"/>
        <end position="1165"/>
    </location>
</feature>
<accession>A0A066VR74</accession>
<dbReference type="STRING" id="1037660.A0A066VR74"/>
<keyword evidence="3" id="KW-1185">Reference proteome</keyword>
<feature type="compositionally biased region" description="Low complexity" evidence="1">
    <location>
        <begin position="528"/>
        <end position="547"/>
    </location>
</feature>
<comment type="caution">
    <text evidence="2">The sequence shown here is derived from an EMBL/GenBank/DDBJ whole genome shotgun (WGS) entry which is preliminary data.</text>
</comment>
<sequence length="1165" mass="124298">MAHQSSQCKALNPPLRFAPVAFTAQPPHAALQPPPSPQPPSSSSASEPSSSDARDGAVRFTRGSSVASSAAEAVYRGSHPRPRHLAFLRQLGLRTILSLTPKSLVKYADDAEDEGGRVVLDWCKEHHVRIVHIKCEKVKEVETIGISQASALEALRVILCRENQPLYVHDLDGQSILPLLLAILRKVQGLFMPSIHAELLRTLREIPSEGIPKSVTDFVRHFGDTPIEVSTTIASSEAPNIAKNGNVSSSASSGGGPSLGGSKTVHVRLPRRSQLPSWLWASTLPLSSTSKAFKELQKNGQAVTLNALLDPWAWHNLEKEFLAWWNREQERERRPLQSTDAHNESTNRASATADSVLSSSSTGMPLMPATATDMLGSVSSTRSSSPAMNFQPTSSTSSTPTIIAATALKWSHADVCRFISHATARGALQLPVAHPYFHQRLGFDLEPQDWYVEHPPHPSHPLSVHHALHYHHSGHGHGHHQHHHRPHHNHHRHHRERERGLRSSKGNGIKRASSHSNLSRGMMAGLPNTGSSLNSNSSTSTSTSTNRSRSRRMSLYDSIISHHGVDSSGSSSSSSSSNNRGAHVEHQDLFSPLHSHPANQSHPHSRYASGSTSMSRSSTVTSSSRGRGSGSGSSSSTPSYTFSGHADTAELLSAPHTPTFASMHFAYGDASSSAAAASNRSCDCASPDHAPKYAKACGGARGGTRTPQCHLRGSSGLQHHIHASGSSSSASSSVGESLSPAMTDQQSAPVGLGLAFGRSAAAAAVDSTSAYSDEQHMPQDEVAHSKMLAERLQMLSVQAQVQGEATSAASSSIALASSASGTTASLDTHGPGARLISPTSMLPQQARRLHHVVVLDDEMDAAEHSTPKAKPTSSASGKDERTCSTLFSDPGNQVRNESDHSSGGFSDGRQDVGDVAPCEPASPHRNAGTSNVIGEEALLSSQLLSRRLIDLPASSSASRADLTIGSKLMLCEDQATPTRAGNVAGFIRSTDPGQVADALVASPVGATLSSQPSPARPGALVNKTDLKYREFSAPALNVLDSSRADAKGQDRQRQWLRIEGISHEGARAMQHGGIINSPTSYLPPPEARQTAQLGAGLEVEPDAEAETEMETEMEMETETEQEEAEEEEETLAEEEDELEEEDDDDDDEHGSRDNLALEALDLEGY</sequence>
<feature type="compositionally biased region" description="Low complexity" evidence="1">
    <location>
        <begin position="349"/>
        <end position="361"/>
    </location>
</feature>
<feature type="compositionally biased region" description="Basic and acidic residues" evidence="1">
    <location>
        <begin position="333"/>
        <end position="345"/>
    </location>
</feature>
<feature type="compositionally biased region" description="Low complexity" evidence="1">
    <location>
        <begin position="609"/>
        <end position="641"/>
    </location>
</feature>
<dbReference type="Pfam" id="PF03162">
    <property type="entry name" value="Y_phosphatase2"/>
    <property type="match status" value="1"/>
</dbReference>
<feature type="compositionally biased region" description="Low complexity" evidence="1">
    <location>
        <begin position="557"/>
        <end position="577"/>
    </location>
</feature>
<dbReference type="PANTHER" id="PTHR31126:SF14">
    <property type="entry name" value="TYROSINE-PROTEIN PHOSPHATASE OCA6-RELATED"/>
    <property type="match status" value="1"/>
</dbReference>